<reference evidence="3 4" key="1">
    <citation type="journal article" date="2011" name="PLoS Genet.">
        <title>Genomic analysis of the necrotrophic fungal pathogens Sclerotinia sclerotiorum and Botrytis cinerea.</title>
        <authorList>
            <person name="Amselem J."/>
            <person name="Cuomo C.A."/>
            <person name="van Kan J.A."/>
            <person name="Viaud M."/>
            <person name="Benito E.P."/>
            <person name="Couloux A."/>
            <person name="Coutinho P.M."/>
            <person name="de Vries R.P."/>
            <person name="Dyer P.S."/>
            <person name="Fillinger S."/>
            <person name="Fournier E."/>
            <person name="Gout L."/>
            <person name="Hahn M."/>
            <person name="Kohn L."/>
            <person name="Lapalu N."/>
            <person name="Plummer K.M."/>
            <person name="Pradier J.M."/>
            <person name="Quevillon E."/>
            <person name="Sharon A."/>
            <person name="Simon A."/>
            <person name="ten Have A."/>
            <person name="Tudzynski B."/>
            <person name="Tudzynski P."/>
            <person name="Wincker P."/>
            <person name="Andrew M."/>
            <person name="Anthouard V."/>
            <person name="Beever R.E."/>
            <person name="Beffa R."/>
            <person name="Benoit I."/>
            <person name="Bouzid O."/>
            <person name="Brault B."/>
            <person name="Chen Z."/>
            <person name="Choquer M."/>
            <person name="Collemare J."/>
            <person name="Cotton P."/>
            <person name="Danchin E.G."/>
            <person name="Da Silva C."/>
            <person name="Gautier A."/>
            <person name="Giraud C."/>
            <person name="Giraud T."/>
            <person name="Gonzalez C."/>
            <person name="Grossetete S."/>
            <person name="Guldener U."/>
            <person name="Henrissat B."/>
            <person name="Howlett B.J."/>
            <person name="Kodira C."/>
            <person name="Kretschmer M."/>
            <person name="Lappartient A."/>
            <person name="Leroch M."/>
            <person name="Levis C."/>
            <person name="Mauceli E."/>
            <person name="Neuveglise C."/>
            <person name="Oeser B."/>
            <person name="Pearson M."/>
            <person name="Poulain J."/>
            <person name="Poussereau N."/>
            <person name="Quesneville H."/>
            <person name="Rascle C."/>
            <person name="Schumacher J."/>
            <person name="Segurens B."/>
            <person name="Sexton A."/>
            <person name="Silva E."/>
            <person name="Sirven C."/>
            <person name="Soanes D.M."/>
            <person name="Talbot N.J."/>
            <person name="Templeton M."/>
            <person name="Yandava C."/>
            <person name="Yarden O."/>
            <person name="Zeng Q."/>
            <person name="Rollins J.A."/>
            <person name="Lebrun M.H."/>
            <person name="Dickman M."/>
        </authorList>
    </citation>
    <scope>NUCLEOTIDE SEQUENCE [LARGE SCALE GENOMIC DNA]</scope>
    <source>
        <strain evidence="3 4">B05.10</strain>
    </source>
</reference>
<dbReference type="GeneID" id="5435205"/>
<dbReference type="OMA" id="QWITFIL"/>
<keyword evidence="2" id="KW-0812">Transmembrane</keyword>
<keyword evidence="2" id="KW-0472">Membrane</keyword>
<proteinExistence type="predicted"/>
<name>A0A384JQN3_BOTFB</name>
<dbReference type="VEuPathDB" id="FungiDB:Bcin08g03240"/>
<dbReference type="EMBL" id="CP009812">
    <property type="protein sequence ID" value="ATZ52674.1"/>
    <property type="molecule type" value="Genomic_DNA"/>
</dbReference>
<dbReference type="Proteomes" id="UP000001798">
    <property type="component" value="Chromosome 8"/>
</dbReference>
<reference evidence="3 4" key="2">
    <citation type="journal article" date="2012" name="Eukaryot. Cell">
        <title>Genome update of Botrytis cinerea strains B05.10 and T4.</title>
        <authorList>
            <person name="Staats M."/>
            <person name="van Kan J.A."/>
        </authorList>
    </citation>
    <scope>NUCLEOTIDE SEQUENCE [LARGE SCALE GENOMIC DNA]</scope>
    <source>
        <strain evidence="3 4">B05.10</strain>
    </source>
</reference>
<dbReference type="RefSeq" id="XP_001554651.1">
    <property type="nucleotide sequence ID" value="XM_001554601.2"/>
</dbReference>
<sequence length="291" mass="34206">MPLKNADTEMTRNTRTVTGRKTISGGTRAAEGEGEVNDFSEVIFMREIRDRQVAGRKERERMYREEMEMEMEKKKMDGKEIDREGKSWFDWERWGLSVGLVLFNILFAIPVAYIIAKYAVPAPWRWMGFILSHHALLACGYEIAMDFKERVEEMERREMEEQRELQQWDDVVERLERLLEESRRNRRVMEGVEVGIAGCAEDGLEEGEEREGEKREREIDVARRRVGEKIRELEGLEKRGVMIDRALLGVLKKERLELLYETTNRSNAGMMNKWAGKSWKELCDAEGILKY</sequence>
<evidence type="ECO:0000256" key="2">
    <source>
        <dbReference type="SAM" id="Phobius"/>
    </source>
</evidence>
<keyword evidence="2" id="KW-1133">Transmembrane helix</keyword>
<dbReference type="KEGG" id="bfu:BCIN_08g03240"/>
<reference evidence="3 4" key="3">
    <citation type="journal article" date="2017" name="Mol. Plant Pathol.">
        <title>A gapless genome sequence of the fungus Botrytis cinerea.</title>
        <authorList>
            <person name="Van Kan J.A."/>
            <person name="Stassen J.H."/>
            <person name="Mosbach A."/>
            <person name="Van Der Lee T.A."/>
            <person name="Faino L."/>
            <person name="Farmer A.D."/>
            <person name="Papasotiriou D.G."/>
            <person name="Zhou S."/>
            <person name="Seidl M.F."/>
            <person name="Cottam E."/>
            <person name="Edel D."/>
            <person name="Hahn M."/>
            <person name="Schwartz D.C."/>
            <person name="Dietrich R.A."/>
            <person name="Widdison S."/>
            <person name="Scalliet G."/>
        </authorList>
    </citation>
    <scope>NUCLEOTIDE SEQUENCE [LARGE SCALE GENOMIC DNA]</scope>
    <source>
        <strain evidence="3 4">B05.10</strain>
    </source>
</reference>
<dbReference type="OrthoDB" id="3554976at2759"/>
<keyword evidence="4" id="KW-1185">Reference proteome</keyword>
<accession>A0A384JQN3</accession>
<evidence type="ECO:0000313" key="3">
    <source>
        <dbReference type="EMBL" id="ATZ52674.1"/>
    </source>
</evidence>
<gene>
    <name evidence="3" type="ORF">BCIN_08g03240</name>
</gene>
<protein>
    <submittedName>
        <fullName evidence="3">Uncharacterized protein</fullName>
    </submittedName>
</protein>
<keyword evidence="1" id="KW-0175">Coiled coil</keyword>
<feature type="coiled-coil region" evidence="1">
    <location>
        <begin position="144"/>
        <end position="192"/>
    </location>
</feature>
<evidence type="ECO:0000313" key="4">
    <source>
        <dbReference type="Proteomes" id="UP000001798"/>
    </source>
</evidence>
<feature type="transmembrane region" description="Helical" evidence="2">
    <location>
        <begin position="94"/>
        <end position="120"/>
    </location>
</feature>
<evidence type="ECO:0000256" key="1">
    <source>
        <dbReference type="SAM" id="Coils"/>
    </source>
</evidence>
<dbReference type="AlphaFoldDB" id="A0A384JQN3"/>
<organism evidence="3 4">
    <name type="scientific">Botryotinia fuckeliana (strain B05.10)</name>
    <name type="common">Noble rot fungus</name>
    <name type="synonym">Botrytis cinerea</name>
    <dbReference type="NCBI Taxonomy" id="332648"/>
    <lineage>
        <taxon>Eukaryota</taxon>
        <taxon>Fungi</taxon>
        <taxon>Dikarya</taxon>
        <taxon>Ascomycota</taxon>
        <taxon>Pezizomycotina</taxon>
        <taxon>Leotiomycetes</taxon>
        <taxon>Helotiales</taxon>
        <taxon>Sclerotiniaceae</taxon>
        <taxon>Botrytis</taxon>
    </lineage>
</organism>